<organism evidence="2 3">
    <name type="scientific">Candidatus Magnetobacterium bavaricum</name>
    <dbReference type="NCBI Taxonomy" id="29290"/>
    <lineage>
        <taxon>Bacteria</taxon>
        <taxon>Pseudomonadati</taxon>
        <taxon>Nitrospirota</taxon>
        <taxon>Thermodesulfovibrionia</taxon>
        <taxon>Thermodesulfovibrionales</taxon>
        <taxon>Candidatus Magnetobacteriaceae</taxon>
        <taxon>Candidatus Magnetobacterium</taxon>
    </lineage>
</organism>
<keyword evidence="3" id="KW-1185">Reference proteome</keyword>
<dbReference type="EMBL" id="LACI01000624">
    <property type="protein sequence ID" value="KJU86370.1"/>
    <property type="molecule type" value="Genomic_DNA"/>
</dbReference>
<feature type="transmembrane region" description="Helical" evidence="1">
    <location>
        <begin position="50"/>
        <end position="69"/>
    </location>
</feature>
<proteinExistence type="predicted"/>
<feature type="non-terminal residue" evidence="2">
    <location>
        <position position="113"/>
    </location>
</feature>
<keyword evidence="1" id="KW-1133">Transmembrane helix</keyword>
<keyword evidence="1" id="KW-0812">Transmembrane</keyword>
<protein>
    <submittedName>
        <fullName evidence="2">Membrane protein</fullName>
    </submittedName>
</protein>
<dbReference type="Proteomes" id="UP000033423">
    <property type="component" value="Unassembled WGS sequence"/>
</dbReference>
<sequence>MAAMAAGLFFMDVLLAQGFFSIVTIMFILPVLLVLALVAWKEKELMKQRFVGFCISLFVVFITLATVRLSNVENPQNIIISQENRDLIDLLLLERMALAAIVRVTGVSERWLQ</sequence>
<keyword evidence="1" id="KW-0472">Membrane</keyword>
<evidence type="ECO:0000313" key="2">
    <source>
        <dbReference type="EMBL" id="KJU86370.1"/>
    </source>
</evidence>
<feature type="transmembrane region" description="Helical" evidence="1">
    <location>
        <begin position="14"/>
        <end position="38"/>
    </location>
</feature>
<name>A0A0F3GWW4_9BACT</name>
<comment type="caution">
    <text evidence="2">The sequence shown here is derived from an EMBL/GenBank/DDBJ whole genome shotgun (WGS) entry which is preliminary data.</text>
</comment>
<gene>
    <name evidence="2" type="ORF">MBAV_001435</name>
</gene>
<accession>A0A0F3GWW4</accession>
<evidence type="ECO:0000256" key="1">
    <source>
        <dbReference type="SAM" id="Phobius"/>
    </source>
</evidence>
<evidence type="ECO:0000313" key="3">
    <source>
        <dbReference type="Proteomes" id="UP000033423"/>
    </source>
</evidence>
<reference evidence="2 3" key="1">
    <citation type="submission" date="2015-02" db="EMBL/GenBank/DDBJ databases">
        <title>Single-cell genomics of uncultivated deep-branching MTB reveals a conserved set of magnetosome genes.</title>
        <authorList>
            <person name="Kolinko S."/>
            <person name="Richter M."/>
            <person name="Glockner F.O."/>
            <person name="Brachmann A."/>
            <person name="Schuler D."/>
        </authorList>
    </citation>
    <scope>NUCLEOTIDE SEQUENCE [LARGE SCALE GENOMIC DNA]</scope>
    <source>
        <strain evidence="2">TM-1</strain>
    </source>
</reference>
<dbReference type="AlphaFoldDB" id="A0A0F3GWW4"/>